<evidence type="ECO:0000313" key="3">
    <source>
        <dbReference type="Proteomes" id="UP001396334"/>
    </source>
</evidence>
<protein>
    <submittedName>
        <fullName evidence="2">Uncharacterized protein</fullName>
    </submittedName>
</protein>
<dbReference type="Proteomes" id="UP001396334">
    <property type="component" value="Unassembled WGS sequence"/>
</dbReference>
<dbReference type="PANTHER" id="PTHR33659">
    <property type="entry name" value="PROTEIN, PUTATIVE-RELATED-RELATED"/>
    <property type="match status" value="1"/>
</dbReference>
<comment type="caution">
    <text evidence="2">The sequence shown here is derived from an EMBL/GenBank/DDBJ whole genome shotgun (WGS) entry which is preliminary data.</text>
</comment>
<proteinExistence type="predicted"/>
<reference evidence="2 3" key="1">
    <citation type="journal article" date="2024" name="G3 (Bethesda)">
        <title>Genome assembly of Hibiscus sabdariffa L. provides insights into metabolisms of medicinal natural products.</title>
        <authorList>
            <person name="Kim T."/>
        </authorList>
    </citation>
    <scope>NUCLEOTIDE SEQUENCE [LARGE SCALE GENOMIC DNA]</scope>
    <source>
        <strain evidence="2">TK-2024</strain>
        <tissue evidence="2">Old leaves</tissue>
    </source>
</reference>
<accession>A0ABR2AAY6</accession>
<feature type="transmembrane region" description="Helical" evidence="1">
    <location>
        <begin position="78"/>
        <end position="96"/>
    </location>
</feature>
<evidence type="ECO:0000313" key="2">
    <source>
        <dbReference type="EMBL" id="KAK8490207.1"/>
    </source>
</evidence>
<feature type="transmembrane region" description="Helical" evidence="1">
    <location>
        <begin position="108"/>
        <end position="130"/>
    </location>
</feature>
<name>A0ABR2AAY6_9ROSI</name>
<sequence length="132" mass="14097">MVDFNDVCGRRGSSTTHRFPLARTLRSPENSRAPNYACSGVLDFSRYPLPLILELSLYPHDSSSHFVVQMSQVSMMKAVLVALVMAFLTAASAQISEAPSPSPDAGSGFSVGASSAAVVFSLIVSLFAFLKH</sequence>
<gene>
    <name evidence="2" type="ORF">V6N11_028922</name>
</gene>
<keyword evidence="1" id="KW-0472">Membrane</keyword>
<evidence type="ECO:0000256" key="1">
    <source>
        <dbReference type="SAM" id="Phobius"/>
    </source>
</evidence>
<keyword evidence="1" id="KW-0812">Transmembrane</keyword>
<dbReference type="EMBL" id="JBBPBN010000289">
    <property type="protein sequence ID" value="KAK8490207.1"/>
    <property type="molecule type" value="Genomic_DNA"/>
</dbReference>
<dbReference type="PANTHER" id="PTHR33659:SF11">
    <property type="entry name" value="TRANSMEMBRANE PROTEIN"/>
    <property type="match status" value="1"/>
</dbReference>
<keyword evidence="3" id="KW-1185">Reference proteome</keyword>
<keyword evidence="1" id="KW-1133">Transmembrane helix</keyword>
<organism evidence="2 3">
    <name type="scientific">Hibiscus sabdariffa</name>
    <name type="common">roselle</name>
    <dbReference type="NCBI Taxonomy" id="183260"/>
    <lineage>
        <taxon>Eukaryota</taxon>
        <taxon>Viridiplantae</taxon>
        <taxon>Streptophyta</taxon>
        <taxon>Embryophyta</taxon>
        <taxon>Tracheophyta</taxon>
        <taxon>Spermatophyta</taxon>
        <taxon>Magnoliopsida</taxon>
        <taxon>eudicotyledons</taxon>
        <taxon>Gunneridae</taxon>
        <taxon>Pentapetalae</taxon>
        <taxon>rosids</taxon>
        <taxon>malvids</taxon>
        <taxon>Malvales</taxon>
        <taxon>Malvaceae</taxon>
        <taxon>Malvoideae</taxon>
        <taxon>Hibiscus</taxon>
    </lineage>
</organism>